<dbReference type="PROSITE" id="PS50293">
    <property type="entry name" value="TPR_REGION"/>
    <property type="match status" value="1"/>
</dbReference>
<evidence type="ECO:0000313" key="4">
    <source>
        <dbReference type="EMBL" id="XAM41686.1"/>
    </source>
</evidence>
<proteinExistence type="predicted"/>
<evidence type="ECO:0000259" key="3">
    <source>
        <dbReference type="PROSITE" id="PS51194"/>
    </source>
</evidence>
<organism evidence="4 5">
    <name type="scientific">Terrisporobacter petrolearius</name>
    <dbReference type="NCBI Taxonomy" id="1460447"/>
    <lineage>
        <taxon>Bacteria</taxon>
        <taxon>Bacillati</taxon>
        <taxon>Bacillota</taxon>
        <taxon>Clostridia</taxon>
        <taxon>Peptostreptococcales</taxon>
        <taxon>Peptostreptococcaceae</taxon>
        <taxon>Terrisporobacter</taxon>
    </lineage>
</organism>
<feature type="repeat" description="TPR" evidence="1">
    <location>
        <begin position="882"/>
        <end position="915"/>
    </location>
</feature>
<dbReference type="RefSeq" id="WP_343336879.1">
    <property type="nucleotide sequence ID" value="NZ_CP154622.1"/>
</dbReference>
<dbReference type="SMART" id="SM00487">
    <property type="entry name" value="DEXDc"/>
    <property type="match status" value="1"/>
</dbReference>
<dbReference type="Gene3D" id="1.25.40.10">
    <property type="entry name" value="Tetratricopeptide repeat domain"/>
    <property type="match status" value="2"/>
</dbReference>
<dbReference type="PANTHER" id="PTHR47396">
    <property type="entry name" value="TYPE I RESTRICTION ENZYME ECOKI R PROTEIN"/>
    <property type="match status" value="1"/>
</dbReference>
<dbReference type="SMART" id="SM00490">
    <property type="entry name" value="HELICc"/>
    <property type="match status" value="1"/>
</dbReference>
<dbReference type="Pfam" id="PF01844">
    <property type="entry name" value="HNH"/>
    <property type="match status" value="1"/>
</dbReference>
<dbReference type="InterPro" id="IPR027417">
    <property type="entry name" value="P-loop_NTPase"/>
</dbReference>
<dbReference type="Gene3D" id="3.40.50.300">
    <property type="entry name" value="P-loop containing nucleotide triphosphate hydrolases"/>
    <property type="match status" value="2"/>
</dbReference>
<dbReference type="CDD" id="cd00085">
    <property type="entry name" value="HNHc"/>
    <property type="match status" value="1"/>
</dbReference>
<dbReference type="Pfam" id="PF00271">
    <property type="entry name" value="Helicase_C"/>
    <property type="match status" value="1"/>
</dbReference>
<dbReference type="InterPro" id="IPR006935">
    <property type="entry name" value="Helicase/UvrB_N"/>
</dbReference>
<evidence type="ECO:0000256" key="1">
    <source>
        <dbReference type="PROSITE-ProRule" id="PRU00339"/>
    </source>
</evidence>
<dbReference type="SUPFAM" id="SSF48452">
    <property type="entry name" value="TPR-like"/>
    <property type="match status" value="1"/>
</dbReference>
<dbReference type="PROSITE" id="PS51194">
    <property type="entry name" value="HELICASE_CTER"/>
    <property type="match status" value="1"/>
</dbReference>
<feature type="repeat" description="TPR" evidence="1">
    <location>
        <begin position="848"/>
        <end position="881"/>
    </location>
</feature>
<dbReference type="Pfam" id="PF00515">
    <property type="entry name" value="TPR_1"/>
    <property type="match status" value="1"/>
</dbReference>
<dbReference type="Pfam" id="PF13181">
    <property type="entry name" value="TPR_8"/>
    <property type="match status" value="2"/>
</dbReference>
<dbReference type="InterPro" id="IPR011990">
    <property type="entry name" value="TPR-like_helical_dom_sf"/>
</dbReference>
<accession>A0ABZ3FEQ5</accession>
<sequence>MGNKYGFSGEIEVAQSYNPRELYIHQKEAVEALTKDSKKNTLKILLVIPTGGGKTFTSVYWVLKEIINKNKKVLWLAHRHELLNQTLKTAANSAYKDVLPNRKNFSYRIISGSSAHDNPVNIENNDDFIIASKDSLNYNKEYLQNWLDNNKDNVCLVIDEAHHATAKSYRNIISMVQSTCKNNVKIIGLTATPIRTNEREKGLLGKIFEDGISYSVDLKTLINNGILSKPIIRDLKTDFKMKRELSNSELSSLKKFANLPEKVAQDIVLNKERNRFIVNHYIRNKEEYGKCLVFAINVDHAIALNALFNSENIKSDYVVSSIKDGFTGVSISTEENEGKINDFRNNKLDVLINVNILTEGTDIPDVQTIFLTRPTTSSILMNQMIGRGLRGKSAGGTENAYIVSFIDDWKYRINWVSPRKLLKYGEFEEAELTKRKLSESLVPIKMIEEFTKFMDLSIERKVMNYNYLDLIPVGSYNFNIFDEENDLDKKCEVLVFDNLKDPYDQLMENLYSIFREFKKSGDELSNSIINKMYKYIENEIFVGYDLSIGFNEEDIKDILTYYELTGESLELIEFDGREEFDISKLVNEIIDNKFNRIEELQYIKGKWDDDTLGWKIYFNDDFLLFSSEIDRVMRSRLLNEGMKKPQVKIDPPNFEKLSLYQIKKLDLYYWRQLTDKVYSKYKNEDGYFESASKRYKSKNKRYFQIDHIIPLSKGGLTVLDNLQLLTRWENLIKKDKTDFKFDDLEDEYIEEALLDCHTNGEVEKAEEIIKILLEKDSNNVVALNVKSQIQYDNEKYVSSIRTSNKVLKVDEYNICALENKMNCYNEQEKYEKAIETGEYIISIDDSNSHVFTTLGDCYYEIRKYNIAINCYHKALDIDSNLYWANFRLGWIYSRNRKLEESNKYYHKALELDKECCVTLNNIGYNYFKMKKYDDAIKYYDMALEIDPNYELSIANKKEALKYNMLIAYN</sequence>
<gene>
    <name evidence="4" type="primary">uvrB_1</name>
    <name evidence="4" type="ORF">TPELB_19990</name>
</gene>
<dbReference type="InterPro" id="IPR050742">
    <property type="entry name" value="Helicase_Restrict-Modif_Enz"/>
</dbReference>
<dbReference type="SUPFAM" id="SSF52540">
    <property type="entry name" value="P-loop containing nucleoside triphosphate hydrolases"/>
    <property type="match status" value="1"/>
</dbReference>
<dbReference type="InterPro" id="IPR003615">
    <property type="entry name" value="HNH_nuc"/>
</dbReference>
<dbReference type="Pfam" id="PF04851">
    <property type="entry name" value="ResIII"/>
    <property type="match status" value="1"/>
</dbReference>
<evidence type="ECO:0000313" key="5">
    <source>
        <dbReference type="Proteomes" id="UP001477947"/>
    </source>
</evidence>
<keyword evidence="5" id="KW-1185">Reference proteome</keyword>
<dbReference type="Proteomes" id="UP001477947">
    <property type="component" value="Chromosome"/>
</dbReference>
<dbReference type="PROSITE" id="PS51192">
    <property type="entry name" value="HELICASE_ATP_BIND_1"/>
    <property type="match status" value="1"/>
</dbReference>
<dbReference type="InterPro" id="IPR014001">
    <property type="entry name" value="Helicase_ATP-bd"/>
</dbReference>
<dbReference type="EMBL" id="CP154622">
    <property type="protein sequence ID" value="XAM41686.1"/>
    <property type="molecule type" value="Genomic_DNA"/>
</dbReference>
<protein>
    <submittedName>
        <fullName evidence="4">UvrABC system protein B</fullName>
    </submittedName>
</protein>
<dbReference type="InterPro" id="IPR019734">
    <property type="entry name" value="TPR_rpt"/>
</dbReference>
<dbReference type="SMART" id="SM00507">
    <property type="entry name" value="HNHc"/>
    <property type="match status" value="1"/>
</dbReference>
<reference evidence="4 5" key="1">
    <citation type="submission" date="2024-04" db="EMBL/GenBank/DDBJ databases">
        <title>Isolation and characterization of novel acetogenic strains of the genera Terrisporobacter and Acetoanaerobium.</title>
        <authorList>
            <person name="Boeer T."/>
            <person name="Schueler M.A."/>
            <person name="Lueschen A."/>
            <person name="Eysell L."/>
            <person name="Droege J."/>
            <person name="Heinemann M."/>
            <person name="Engelhardt L."/>
            <person name="Basen M."/>
            <person name="Daniel R."/>
        </authorList>
    </citation>
    <scope>NUCLEOTIDE SEQUENCE [LARGE SCALE GENOMIC DNA]</scope>
    <source>
        <strain evidence="4 5">ELB</strain>
    </source>
</reference>
<evidence type="ECO:0000259" key="2">
    <source>
        <dbReference type="PROSITE" id="PS51192"/>
    </source>
</evidence>
<dbReference type="SMART" id="SM00028">
    <property type="entry name" value="TPR"/>
    <property type="match status" value="5"/>
</dbReference>
<dbReference type="InterPro" id="IPR002711">
    <property type="entry name" value="HNH"/>
</dbReference>
<dbReference type="Gene3D" id="1.10.30.50">
    <property type="match status" value="1"/>
</dbReference>
<name>A0ABZ3FEQ5_9FIRM</name>
<dbReference type="PANTHER" id="PTHR47396:SF1">
    <property type="entry name" value="ATP-DEPENDENT HELICASE IRC3-RELATED"/>
    <property type="match status" value="1"/>
</dbReference>
<dbReference type="InterPro" id="IPR001650">
    <property type="entry name" value="Helicase_C-like"/>
</dbReference>
<feature type="repeat" description="TPR" evidence="1">
    <location>
        <begin position="916"/>
        <end position="949"/>
    </location>
</feature>
<keyword evidence="1" id="KW-0802">TPR repeat</keyword>
<feature type="domain" description="Helicase C-terminal" evidence="3">
    <location>
        <begin position="276"/>
        <end position="438"/>
    </location>
</feature>
<dbReference type="PROSITE" id="PS50005">
    <property type="entry name" value="TPR"/>
    <property type="match status" value="3"/>
</dbReference>
<feature type="domain" description="Helicase ATP-binding" evidence="2">
    <location>
        <begin position="35"/>
        <end position="211"/>
    </location>
</feature>